<keyword evidence="2" id="KW-1185">Reference proteome</keyword>
<gene>
    <name evidence="1" type="ORF">CEXT_584401</name>
</gene>
<evidence type="ECO:0000313" key="1">
    <source>
        <dbReference type="EMBL" id="GIX73480.1"/>
    </source>
</evidence>
<reference evidence="1 2" key="1">
    <citation type="submission" date="2021-06" db="EMBL/GenBank/DDBJ databases">
        <title>Caerostris extrusa draft genome.</title>
        <authorList>
            <person name="Kono N."/>
            <person name="Arakawa K."/>
        </authorList>
    </citation>
    <scope>NUCLEOTIDE SEQUENCE [LARGE SCALE GENOMIC DNA]</scope>
</reference>
<dbReference type="Proteomes" id="UP001054945">
    <property type="component" value="Unassembled WGS sequence"/>
</dbReference>
<proteinExistence type="predicted"/>
<protein>
    <submittedName>
        <fullName evidence="1">Uncharacterized protein</fullName>
    </submittedName>
</protein>
<evidence type="ECO:0000313" key="2">
    <source>
        <dbReference type="Proteomes" id="UP001054945"/>
    </source>
</evidence>
<organism evidence="1 2">
    <name type="scientific">Caerostris extrusa</name>
    <name type="common">Bark spider</name>
    <name type="synonym">Caerostris bankana</name>
    <dbReference type="NCBI Taxonomy" id="172846"/>
    <lineage>
        <taxon>Eukaryota</taxon>
        <taxon>Metazoa</taxon>
        <taxon>Ecdysozoa</taxon>
        <taxon>Arthropoda</taxon>
        <taxon>Chelicerata</taxon>
        <taxon>Arachnida</taxon>
        <taxon>Araneae</taxon>
        <taxon>Araneomorphae</taxon>
        <taxon>Entelegynae</taxon>
        <taxon>Araneoidea</taxon>
        <taxon>Araneidae</taxon>
        <taxon>Caerostris</taxon>
    </lineage>
</organism>
<dbReference type="AlphaFoldDB" id="A0AAV4MMB5"/>
<accession>A0AAV4MMB5</accession>
<dbReference type="EMBL" id="BPLR01002416">
    <property type="protein sequence ID" value="GIX73480.1"/>
    <property type="molecule type" value="Genomic_DNA"/>
</dbReference>
<sequence>MGIFDAYLNTGKVMKTKCFHIYTEHGYLPMKPEKCCQNKKSSEYIPGMYIYRSLTQMPTSDVKPKDYTFILEMVFLMLISKPNE</sequence>
<name>A0AAV4MMB5_CAEEX</name>
<comment type="caution">
    <text evidence="1">The sequence shown here is derived from an EMBL/GenBank/DDBJ whole genome shotgun (WGS) entry which is preliminary data.</text>
</comment>